<evidence type="ECO:0000256" key="7">
    <source>
        <dbReference type="ARBA" id="ARBA00023136"/>
    </source>
</evidence>
<feature type="transmembrane region" description="Helical" evidence="9">
    <location>
        <begin position="128"/>
        <end position="146"/>
    </location>
</feature>
<evidence type="ECO:0000256" key="4">
    <source>
        <dbReference type="ARBA" id="ARBA00022448"/>
    </source>
</evidence>
<feature type="transmembrane region" description="Helical" evidence="9">
    <location>
        <begin position="202"/>
        <end position="222"/>
    </location>
</feature>
<feature type="domain" description="Ammonium transporter AmtB-like" evidence="10">
    <location>
        <begin position="20"/>
        <end position="399"/>
    </location>
</feature>
<evidence type="ECO:0000256" key="3">
    <source>
        <dbReference type="ARBA" id="ARBA00011036"/>
    </source>
</evidence>
<gene>
    <name evidence="11" type="ORF">BSTOLATCC_MIC61199</name>
</gene>
<dbReference type="Gene3D" id="1.10.3430.10">
    <property type="entry name" value="Ammonium transporter AmtB like domains"/>
    <property type="match status" value="1"/>
</dbReference>
<dbReference type="InterPro" id="IPR024041">
    <property type="entry name" value="NH4_transpt_AmtB-like_dom"/>
</dbReference>
<feature type="transmembrane region" description="Helical" evidence="9">
    <location>
        <begin position="355"/>
        <end position="376"/>
    </location>
</feature>
<dbReference type="InterPro" id="IPR002229">
    <property type="entry name" value="RhesusRHD"/>
</dbReference>
<feature type="transmembrane region" description="Helical" evidence="9">
    <location>
        <begin position="313"/>
        <end position="335"/>
    </location>
</feature>
<dbReference type="SUPFAM" id="SSF111352">
    <property type="entry name" value="Ammonium transporter"/>
    <property type="match status" value="1"/>
</dbReference>
<proteinExistence type="inferred from homology"/>
<dbReference type="GO" id="GO:0005886">
    <property type="term" value="C:plasma membrane"/>
    <property type="evidence" value="ECO:0007669"/>
    <property type="project" value="InterPro"/>
</dbReference>
<keyword evidence="7 9" id="KW-0472">Membrane</keyword>
<feature type="transmembrane region" description="Helical" evidence="9">
    <location>
        <begin position="263"/>
        <end position="281"/>
    </location>
</feature>
<comment type="caution">
    <text evidence="11">The sequence shown here is derived from an EMBL/GenBank/DDBJ whole genome shotgun (WGS) entry which is preliminary data.</text>
</comment>
<name>A0AAU9KMN2_9CILI</name>
<evidence type="ECO:0000256" key="8">
    <source>
        <dbReference type="ARBA" id="ARBA00023177"/>
    </source>
</evidence>
<dbReference type="Pfam" id="PF00909">
    <property type="entry name" value="Ammonium_transp"/>
    <property type="match status" value="1"/>
</dbReference>
<dbReference type="PANTHER" id="PTHR11730">
    <property type="entry name" value="AMMONIUM TRANSPORTER"/>
    <property type="match status" value="1"/>
</dbReference>
<feature type="transmembrane region" description="Helical" evidence="9">
    <location>
        <begin position="287"/>
        <end position="306"/>
    </location>
</feature>
<keyword evidence="6 9" id="KW-1133">Transmembrane helix</keyword>
<protein>
    <recommendedName>
        <fullName evidence="10">Ammonium transporter AmtB-like domain-containing protein</fullName>
    </recommendedName>
</protein>
<organism evidence="11 12">
    <name type="scientific">Blepharisma stoltei</name>
    <dbReference type="NCBI Taxonomy" id="1481888"/>
    <lineage>
        <taxon>Eukaryota</taxon>
        <taxon>Sar</taxon>
        <taxon>Alveolata</taxon>
        <taxon>Ciliophora</taxon>
        <taxon>Postciliodesmatophora</taxon>
        <taxon>Heterotrichea</taxon>
        <taxon>Heterotrichida</taxon>
        <taxon>Blepharismidae</taxon>
        <taxon>Blepharisma</taxon>
    </lineage>
</organism>
<comment type="subcellular location">
    <subcellularLocation>
        <location evidence="1">Membrane</location>
        <topology evidence="1">Multi-pass membrane protein</topology>
    </subcellularLocation>
</comment>
<feature type="transmembrane region" description="Helical" evidence="9">
    <location>
        <begin position="158"/>
        <end position="182"/>
    </location>
</feature>
<dbReference type="EMBL" id="CAJZBQ010000058">
    <property type="protein sequence ID" value="CAG9334587.1"/>
    <property type="molecule type" value="Genomic_DNA"/>
</dbReference>
<keyword evidence="12" id="KW-1185">Reference proteome</keyword>
<evidence type="ECO:0000313" key="12">
    <source>
        <dbReference type="Proteomes" id="UP001162131"/>
    </source>
</evidence>
<evidence type="ECO:0000259" key="10">
    <source>
        <dbReference type="Pfam" id="PF00909"/>
    </source>
</evidence>
<dbReference type="PRINTS" id="PR00342">
    <property type="entry name" value="RHESUSRHD"/>
</dbReference>
<accession>A0AAU9KMN2</accession>
<evidence type="ECO:0000256" key="5">
    <source>
        <dbReference type="ARBA" id="ARBA00022692"/>
    </source>
</evidence>
<feature type="transmembrane region" description="Helical" evidence="9">
    <location>
        <begin position="47"/>
        <end position="66"/>
    </location>
</feature>
<evidence type="ECO:0000313" key="11">
    <source>
        <dbReference type="EMBL" id="CAG9334587.1"/>
    </source>
</evidence>
<feature type="transmembrane region" description="Helical" evidence="9">
    <location>
        <begin position="98"/>
        <end position="116"/>
    </location>
</feature>
<dbReference type="GO" id="GO:0008519">
    <property type="term" value="F:ammonium channel activity"/>
    <property type="evidence" value="ECO:0007669"/>
    <property type="project" value="InterPro"/>
</dbReference>
<keyword evidence="5 9" id="KW-0812">Transmembrane</keyword>
<keyword evidence="8" id="KW-0924">Ammonia transport</keyword>
<dbReference type="PANTHER" id="PTHR11730:SF6">
    <property type="entry name" value="AMMONIUM TRANSPORTER"/>
    <property type="match status" value="1"/>
</dbReference>
<dbReference type="Proteomes" id="UP001162131">
    <property type="component" value="Unassembled WGS sequence"/>
</dbReference>
<dbReference type="GO" id="GO:0097272">
    <property type="term" value="P:ammonium homeostasis"/>
    <property type="evidence" value="ECO:0007669"/>
    <property type="project" value="TreeGrafter"/>
</dbReference>
<comment type="similarity">
    <text evidence="3">Belongs to the ammonium transporter (TC 2.A.49) family. Rh subfamily.</text>
</comment>
<keyword evidence="4" id="KW-0813">Transport</keyword>
<dbReference type="InterPro" id="IPR029020">
    <property type="entry name" value="Ammonium/urea_transptr"/>
</dbReference>
<feature type="transmembrane region" description="Helical" evidence="9">
    <location>
        <begin position="234"/>
        <end position="251"/>
    </location>
</feature>
<reference evidence="11" key="1">
    <citation type="submission" date="2021-09" db="EMBL/GenBank/DDBJ databases">
        <authorList>
            <consortium name="AG Swart"/>
            <person name="Singh M."/>
            <person name="Singh A."/>
            <person name="Seah K."/>
            <person name="Emmerich C."/>
        </authorList>
    </citation>
    <scope>NUCLEOTIDE SEQUENCE</scope>
    <source>
        <strain evidence="11">ATCC30299</strain>
    </source>
</reference>
<evidence type="ECO:0000256" key="2">
    <source>
        <dbReference type="ARBA" id="ARBA00005887"/>
    </source>
</evidence>
<feature type="transmembrane region" description="Helical" evidence="9">
    <location>
        <begin position="12"/>
        <end position="35"/>
    </location>
</feature>
<sequence>MSTADINCPLTWQGVGDVTIFLGLVGLTLMEHGLVREGFSSHLLLKNWLQFSVGIVAWWLLGYGFAFGNVPNSEFIGKKNFGGENWLQERDHNHGACASFFALCGFFVLFVINGAISERTKYHVYQWYAWWVMLFAWPVVVAWSWGRGWLDSELDKPLIDIAGAINVHLFAGAFGLIGAIFLGPRTGRYSSSPSVFHMKFHVAYILGATLVILGIFGLNQSLSPDGVSRGLSAVNTWICAGVSSIVSLKLLTIWSTDIHTHLIAIYQGFIAGMIAVSNSAYNTTPWQAGLLGLISGIFFVSGFYFCRLNKIDDVLNVTATFFFPGILGGILPGFITDDNGCFWQGISGHTLATQVVGVIVVTGWSMTWAAILFGSMKIFNAFRLEKELEVSKLNNCEIRQTGWKIPGEHGTKNDALENQS</sequence>
<comment type="similarity">
    <text evidence="2">Belongs to the ammonia transporter channel (TC 1.A.11.2) family.</text>
</comment>
<dbReference type="AlphaFoldDB" id="A0AAU9KMN2"/>
<evidence type="ECO:0000256" key="6">
    <source>
        <dbReference type="ARBA" id="ARBA00022989"/>
    </source>
</evidence>
<evidence type="ECO:0000256" key="1">
    <source>
        <dbReference type="ARBA" id="ARBA00004141"/>
    </source>
</evidence>
<evidence type="ECO:0000256" key="9">
    <source>
        <dbReference type="SAM" id="Phobius"/>
    </source>
</evidence>